<proteinExistence type="predicted"/>
<name>A0A5C1Y901_9MICO</name>
<sequence>MIVTARERQRFKRANRLARTDDQIVAARIARHPDGLKWCPGCQRQLPFHAFAESRREVDGLSPRCFGCRAHRDEQETRP</sequence>
<dbReference type="OrthoDB" id="581550at2"/>
<accession>A0A5C1Y901</accession>
<dbReference type="Proteomes" id="UP000322159">
    <property type="component" value="Chromosome"/>
</dbReference>
<gene>
    <name evidence="1" type="ORF">FLP23_11460</name>
</gene>
<evidence type="ECO:0000313" key="1">
    <source>
        <dbReference type="EMBL" id="QEO10563.1"/>
    </source>
</evidence>
<dbReference type="KEGG" id="lyk:FLP23_11460"/>
<protein>
    <submittedName>
        <fullName evidence="1">Uncharacterized protein</fullName>
    </submittedName>
</protein>
<keyword evidence="2" id="KW-1185">Reference proteome</keyword>
<dbReference type="AlphaFoldDB" id="A0A5C1Y901"/>
<reference evidence="1 2" key="1">
    <citation type="submission" date="2019-09" db="EMBL/GenBank/DDBJ databases">
        <title>Genome sequencing of strain KACC 19322.</title>
        <authorList>
            <person name="Heo J."/>
            <person name="Kim S.-J."/>
            <person name="Kim J.-S."/>
            <person name="Hong S.-B."/>
            <person name="Kwon S.-W."/>
        </authorList>
    </citation>
    <scope>NUCLEOTIDE SEQUENCE [LARGE SCALE GENOMIC DNA]</scope>
    <source>
        <strain evidence="1 2">KACC 19322</strain>
    </source>
</reference>
<dbReference type="EMBL" id="CP043504">
    <property type="protein sequence ID" value="QEO10563.1"/>
    <property type="molecule type" value="Genomic_DNA"/>
</dbReference>
<evidence type="ECO:0000313" key="2">
    <source>
        <dbReference type="Proteomes" id="UP000322159"/>
    </source>
</evidence>
<dbReference type="RefSeq" id="WP_149325980.1">
    <property type="nucleotide sequence ID" value="NZ_CP043504.1"/>
</dbReference>
<organism evidence="1 2">
    <name type="scientific">Protaetiibacter larvae</name>
    <dbReference type="NCBI Taxonomy" id="2592654"/>
    <lineage>
        <taxon>Bacteria</taxon>
        <taxon>Bacillati</taxon>
        <taxon>Actinomycetota</taxon>
        <taxon>Actinomycetes</taxon>
        <taxon>Micrococcales</taxon>
        <taxon>Microbacteriaceae</taxon>
        <taxon>Protaetiibacter</taxon>
    </lineage>
</organism>